<sequence length="373" mass="39503">MKKKLLALVCALALTFSLAGCVISTPDTVGKIGDFEVTSGMYLLAQYGAYQQAAQLAGTDQDATNVKAFLKETITTDSDTGETAVVSDYVAQKTQKTLETLAAVDARFKELGGELTDAQITTADSYAQQMMDNYGDTYTANGIGLETLKAFERLQLEHTALLGLIYGPDGETPVADDELTSHLDDSMYEIGYVTIPLYNTSTYVFADDDQKAEMLSLAQTAADSVNLAEPETTSEQVSSLTAAAKAALPDIYAVLDGEFSADSVNVQTELLTESDVDTAFTQDGAADALRGLAYGEAAAVQLNGSSLILMVRLDPLNVASLDSLRDTILSDMKGDELEDALAAYGAELTHSLDSSAMNKLPASKIDNSSSSNS</sequence>
<proteinExistence type="predicted"/>
<evidence type="ECO:0000313" key="2">
    <source>
        <dbReference type="Proteomes" id="UP000220959"/>
    </source>
</evidence>
<organism evidence="1 2">
    <name type="scientific">Faecalibacterium langellae</name>
    <dbReference type="NCBI Taxonomy" id="3435293"/>
    <lineage>
        <taxon>Bacteria</taxon>
        <taxon>Bacillati</taxon>
        <taxon>Bacillota</taxon>
        <taxon>Clostridia</taxon>
        <taxon>Eubacteriales</taxon>
        <taxon>Oscillospiraceae</taxon>
        <taxon>Faecalibacterium</taxon>
    </lineage>
</organism>
<accession>A0ACC9D0A7</accession>
<reference evidence="1 2" key="1">
    <citation type="journal article" date="2017" name="Front. Microbiol.">
        <title>New Insights into the Diversity of the Genus Faecalibacterium.</title>
        <authorList>
            <person name="Benevides L."/>
            <person name="Burman S."/>
            <person name="Martin R."/>
            <person name="Robert V."/>
            <person name="Thomas M."/>
            <person name="Miquel S."/>
            <person name="Chain F."/>
            <person name="Sokol H."/>
            <person name="Bermudez-Humaran L.G."/>
            <person name="Morrison M."/>
            <person name="Langella P."/>
            <person name="Azevedo V.A."/>
            <person name="Chatel J.M."/>
            <person name="Soares S."/>
        </authorList>
    </citation>
    <scope>NUCLEOTIDE SEQUENCE [LARGE SCALE GENOMIC DNA]</scope>
    <source>
        <strain evidence="2">CNCM I-4541</strain>
    </source>
</reference>
<gene>
    <name evidence="1" type="ORF">CGS49_05660</name>
</gene>
<dbReference type="Proteomes" id="UP000220959">
    <property type="component" value="Unassembled WGS sequence"/>
</dbReference>
<evidence type="ECO:0000313" key="1">
    <source>
        <dbReference type="EMBL" id="PDX61483.1"/>
    </source>
</evidence>
<name>A0ACC9D0A7_9FIRM</name>
<keyword evidence="2" id="KW-1185">Reference proteome</keyword>
<comment type="caution">
    <text evidence="1">The sequence shown here is derived from an EMBL/GenBank/DDBJ whole genome shotgun (WGS) entry which is preliminary data.</text>
</comment>
<protein>
    <submittedName>
        <fullName evidence="1">Foldase</fullName>
    </submittedName>
</protein>
<dbReference type="EMBL" id="NMTR01000014">
    <property type="protein sequence ID" value="PDX61483.1"/>
    <property type="molecule type" value="Genomic_DNA"/>
</dbReference>